<feature type="region of interest" description="Disordered" evidence="1">
    <location>
        <begin position="446"/>
        <end position="475"/>
    </location>
</feature>
<protein>
    <submittedName>
        <fullName evidence="2">Uncharacterized protein</fullName>
    </submittedName>
</protein>
<name>A0AAV5AD61_9AGAM</name>
<feature type="region of interest" description="Disordered" evidence="1">
    <location>
        <begin position="265"/>
        <end position="345"/>
    </location>
</feature>
<reference evidence="2" key="1">
    <citation type="submission" date="2021-10" db="EMBL/GenBank/DDBJ databases">
        <title>De novo Genome Assembly of Clathrus columnatus (Basidiomycota, Fungi) Using Illumina and Nanopore Sequence Data.</title>
        <authorList>
            <person name="Ogiso-Tanaka E."/>
            <person name="Itagaki H."/>
            <person name="Hosoya T."/>
            <person name="Hosaka K."/>
        </authorList>
    </citation>
    <scope>NUCLEOTIDE SEQUENCE</scope>
    <source>
        <strain evidence="2">MO-923</strain>
    </source>
</reference>
<feature type="compositionally biased region" description="Low complexity" evidence="1">
    <location>
        <begin position="603"/>
        <end position="613"/>
    </location>
</feature>
<feature type="compositionally biased region" description="Polar residues" evidence="1">
    <location>
        <begin position="865"/>
        <end position="877"/>
    </location>
</feature>
<feature type="compositionally biased region" description="Basic and acidic residues" evidence="1">
    <location>
        <begin position="881"/>
        <end position="893"/>
    </location>
</feature>
<feature type="region of interest" description="Disordered" evidence="1">
    <location>
        <begin position="1"/>
        <end position="28"/>
    </location>
</feature>
<feature type="region of interest" description="Disordered" evidence="1">
    <location>
        <begin position="548"/>
        <end position="567"/>
    </location>
</feature>
<gene>
    <name evidence="2" type="ORF">Clacol_005078</name>
</gene>
<feature type="compositionally biased region" description="Acidic residues" evidence="1">
    <location>
        <begin position="325"/>
        <end position="336"/>
    </location>
</feature>
<feature type="region of interest" description="Disordered" evidence="1">
    <location>
        <begin position="762"/>
        <end position="906"/>
    </location>
</feature>
<feature type="compositionally biased region" description="Basic and acidic residues" evidence="1">
    <location>
        <begin position="363"/>
        <end position="372"/>
    </location>
</feature>
<dbReference type="EMBL" id="BPWL01000005">
    <property type="protein sequence ID" value="GJJ10850.1"/>
    <property type="molecule type" value="Genomic_DNA"/>
</dbReference>
<evidence type="ECO:0000313" key="2">
    <source>
        <dbReference type="EMBL" id="GJJ10850.1"/>
    </source>
</evidence>
<evidence type="ECO:0000256" key="1">
    <source>
        <dbReference type="SAM" id="MobiDB-lite"/>
    </source>
</evidence>
<keyword evidence="3" id="KW-1185">Reference proteome</keyword>
<comment type="caution">
    <text evidence="2">The sequence shown here is derived from an EMBL/GenBank/DDBJ whole genome shotgun (WGS) entry which is preliminary data.</text>
</comment>
<feature type="compositionally biased region" description="Basic residues" evidence="1">
    <location>
        <begin position="281"/>
        <end position="295"/>
    </location>
</feature>
<feature type="compositionally biased region" description="Low complexity" evidence="1">
    <location>
        <begin position="265"/>
        <end position="274"/>
    </location>
</feature>
<dbReference type="Proteomes" id="UP001050691">
    <property type="component" value="Unassembled WGS sequence"/>
</dbReference>
<feature type="region of interest" description="Disordered" evidence="1">
    <location>
        <begin position="357"/>
        <end position="394"/>
    </location>
</feature>
<organism evidence="2 3">
    <name type="scientific">Clathrus columnatus</name>
    <dbReference type="NCBI Taxonomy" id="1419009"/>
    <lineage>
        <taxon>Eukaryota</taxon>
        <taxon>Fungi</taxon>
        <taxon>Dikarya</taxon>
        <taxon>Basidiomycota</taxon>
        <taxon>Agaricomycotina</taxon>
        <taxon>Agaricomycetes</taxon>
        <taxon>Phallomycetidae</taxon>
        <taxon>Phallales</taxon>
        <taxon>Clathraceae</taxon>
        <taxon>Clathrus</taxon>
    </lineage>
</organism>
<feature type="compositionally biased region" description="Low complexity" evidence="1">
    <location>
        <begin position="776"/>
        <end position="823"/>
    </location>
</feature>
<feature type="compositionally biased region" description="Polar residues" evidence="1">
    <location>
        <begin position="10"/>
        <end position="28"/>
    </location>
</feature>
<evidence type="ECO:0000313" key="3">
    <source>
        <dbReference type="Proteomes" id="UP001050691"/>
    </source>
</evidence>
<dbReference type="AlphaFoldDB" id="A0AAV5AD61"/>
<feature type="region of interest" description="Disordered" evidence="1">
    <location>
        <begin position="581"/>
        <end position="615"/>
    </location>
</feature>
<feature type="region of interest" description="Disordered" evidence="1">
    <location>
        <begin position="107"/>
        <end position="141"/>
    </location>
</feature>
<feature type="compositionally biased region" description="Polar residues" evidence="1">
    <location>
        <begin position="833"/>
        <end position="857"/>
    </location>
</feature>
<proteinExistence type="predicted"/>
<sequence>MESYLHRPSLSISVPSASTNQSELPSPTKQKRLFPVACRVVPTDQWFTTRIDRTWHVKDLKVWLLSKALPANVLPLPASYRPSSPITFAAAPPTSIEATNVTLDYSSPSFSNTPLENDGNEEDRDLSLSSTSNRNRSDPPIVHPLPVSIPYSYNTGAPAISGIAALKSTRHAGPALSHTSTAISDDLDFVQRVLRIAERWSLYSFSMGGMQLMDNLPLSEYFLNPNELLELHRAGAYVPLPRNIQPSLPDPMPLPIEVDHIRTASARAAASTSKNKSEKRSKSKNKTKNKNKKHPLKSEVASTSSPSPLASSHLHGQLSSTSSEYESDQDNDDFEEIYGSPYAQPYFDGPAMVLRVRGPTSKKSSEKSKEQDEGNGVSRYESVNPPGPSTSSIGTETWRKVWIMVREGRISIRRQRGEEEEESWFAGNCVGLYGVDKLKHLLGHDPPRTDPVHRHRPQPSTQTASDISYRVSTTSRKSTTRAGKDLIICAKFTKDSGGPWLFLKMLDPQNPNFPSLAPLTIFRPTTHTMRTLRTEFLPNPIPHPLALSFSAPSPLGGQDNSTDDELPIFSGRRRSLFDTTEFASGDEFSGDDNDLTSNGGHASTSTPSSPPYTMGLGPGMGVRFPEWREEVLIRATNAGMGSGVGVGASNRREYITHDHPHLKKFKQEDSALTNLQDLSHTDTASNLSGTAVEMSQVSLEDLVGSDSDSESESGSEREWEGWAYDLDRLKGVRCPKIRGGGFNDDYEYIHSIATPQATIVEKRLRRSTVGRDRSKSTTSAPTPTSTPTMPTASDMLPTSFSTLQPLSSSTTLSSSSTITAGSPRNEDVPESPVSATPSALTRARSATISDARSSRGNPYSFPVQARTNIPLSRNPSGQRVVPERSRAGAEDTRNAATTASTTTMKSLMRGLSMKAGKESLMKGLENALDFVEGK</sequence>
<feature type="compositionally biased region" description="Low complexity" evidence="1">
    <location>
        <begin position="301"/>
        <end position="315"/>
    </location>
</feature>
<accession>A0AAV5AD61</accession>